<evidence type="ECO:0000313" key="4">
    <source>
        <dbReference type="EMBL" id="MDF8335430.1"/>
    </source>
</evidence>
<protein>
    <submittedName>
        <fullName evidence="4">PEP-CTERM sorting domain-containing protein</fullName>
    </submittedName>
</protein>
<sequence length="128" mass="12574">MKRIAIIAAAMIGSFGFAGQANAWLFHKHYCNCGDSTGAGMCTSTSSTSTTSGGTTTSTTSGGTTTSTTSGGTTTSTTSGGTTTSTTSTTSGGTTSSTTGGTDVPEPGMLGMMGLGFIGLAVARRRRR</sequence>
<evidence type="ECO:0000256" key="1">
    <source>
        <dbReference type="SAM" id="MobiDB-lite"/>
    </source>
</evidence>
<proteinExistence type="predicted"/>
<gene>
    <name evidence="4" type="ORF">POM99_19660</name>
</gene>
<evidence type="ECO:0000259" key="3">
    <source>
        <dbReference type="Pfam" id="PF07589"/>
    </source>
</evidence>
<dbReference type="InterPro" id="IPR013424">
    <property type="entry name" value="Ice-binding_C"/>
</dbReference>
<feature type="chain" id="PRO_5045526125" evidence="2">
    <location>
        <begin position="24"/>
        <end position="128"/>
    </location>
</feature>
<accession>A0ABT6CQJ5</accession>
<dbReference type="Proteomes" id="UP001222770">
    <property type="component" value="Unassembled WGS sequence"/>
</dbReference>
<reference evidence="4 5" key="1">
    <citation type="submission" date="2023-03" db="EMBL/GenBank/DDBJ databases">
        <title>Novosphingobium cyanobacteriorum sp. nov., isolated from a eutrophic reservoir during the Microcystis bloom period.</title>
        <authorList>
            <person name="Kang M."/>
            <person name="Le V."/>
            <person name="Ko S.-R."/>
            <person name="Lee S.-A."/>
            <person name="Ahn C.-Y."/>
        </authorList>
    </citation>
    <scope>NUCLEOTIDE SEQUENCE [LARGE SCALE GENOMIC DNA]</scope>
    <source>
        <strain evidence="4 5">HBC54</strain>
    </source>
</reference>
<organism evidence="4 5">
    <name type="scientific">Novosphingobium cyanobacteriorum</name>
    <dbReference type="NCBI Taxonomy" id="3024215"/>
    <lineage>
        <taxon>Bacteria</taxon>
        <taxon>Pseudomonadati</taxon>
        <taxon>Pseudomonadota</taxon>
        <taxon>Alphaproteobacteria</taxon>
        <taxon>Sphingomonadales</taxon>
        <taxon>Sphingomonadaceae</taxon>
        <taxon>Novosphingobium</taxon>
    </lineage>
</organism>
<feature type="region of interest" description="Disordered" evidence="1">
    <location>
        <begin position="44"/>
        <end position="110"/>
    </location>
</feature>
<dbReference type="NCBIfam" id="TIGR02595">
    <property type="entry name" value="PEP_CTERM"/>
    <property type="match status" value="1"/>
</dbReference>
<name>A0ABT6CQJ5_9SPHN</name>
<keyword evidence="5" id="KW-1185">Reference proteome</keyword>
<feature type="domain" description="Ice-binding protein C-terminal" evidence="3">
    <location>
        <begin position="103"/>
        <end position="126"/>
    </location>
</feature>
<dbReference type="RefSeq" id="WP_277280392.1">
    <property type="nucleotide sequence ID" value="NZ_JAROCY010000027.1"/>
</dbReference>
<keyword evidence="2" id="KW-0732">Signal</keyword>
<dbReference type="Pfam" id="PF07589">
    <property type="entry name" value="PEP-CTERM"/>
    <property type="match status" value="1"/>
</dbReference>
<comment type="caution">
    <text evidence="4">The sequence shown here is derived from an EMBL/GenBank/DDBJ whole genome shotgun (WGS) entry which is preliminary data.</text>
</comment>
<feature type="signal peptide" evidence="2">
    <location>
        <begin position="1"/>
        <end position="23"/>
    </location>
</feature>
<dbReference type="EMBL" id="JAROCY010000027">
    <property type="protein sequence ID" value="MDF8335430.1"/>
    <property type="molecule type" value="Genomic_DNA"/>
</dbReference>
<evidence type="ECO:0000313" key="5">
    <source>
        <dbReference type="Proteomes" id="UP001222770"/>
    </source>
</evidence>
<evidence type="ECO:0000256" key="2">
    <source>
        <dbReference type="SAM" id="SignalP"/>
    </source>
</evidence>